<feature type="transmembrane region" description="Helical" evidence="1">
    <location>
        <begin position="351"/>
        <end position="370"/>
    </location>
</feature>
<dbReference type="Pfam" id="PF19040">
    <property type="entry name" value="SGNH"/>
    <property type="match status" value="1"/>
</dbReference>
<feature type="transmembrane region" description="Helical" evidence="1">
    <location>
        <begin position="198"/>
        <end position="218"/>
    </location>
</feature>
<evidence type="ECO:0000259" key="3">
    <source>
        <dbReference type="Pfam" id="PF19040"/>
    </source>
</evidence>
<feature type="transmembrane region" description="Helical" evidence="1">
    <location>
        <begin position="295"/>
        <end position="313"/>
    </location>
</feature>
<feature type="domain" description="SGNH" evidence="3">
    <location>
        <begin position="405"/>
        <end position="648"/>
    </location>
</feature>
<evidence type="ECO:0000313" key="4">
    <source>
        <dbReference type="EMBL" id="MBU3844422.1"/>
    </source>
</evidence>
<evidence type="ECO:0000256" key="1">
    <source>
        <dbReference type="SAM" id="Phobius"/>
    </source>
</evidence>
<dbReference type="InterPro" id="IPR043968">
    <property type="entry name" value="SGNH"/>
</dbReference>
<reference evidence="4" key="1">
    <citation type="journal article" date="2021" name="PeerJ">
        <title>Extensive microbial diversity within the chicken gut microbiome revealed by metagenomics and culture.</title>
        <authorList>
            <person name="Gilroy R."/>
            <person name="Ravi A."/>
            <person name="Getino M."/>
            <person name="Pursley I."/>
            <person name="Horton D.L."/>
            <person name="Alikhan N.F."/>
            <person name="Baker D."/>
            <person name="Gharbi K."/>
            <person name="Hall N."/>
            <person name="Watson M."/>
            <person name="Adriaenssens E.M."/>
            <person name="Foster-Nyarko E."/>
            <person name="Jarju S."/>
            <person name="Secka A."/>
            <person name="Antonio M."/>
            <person name="Oren A."/>
            <person name="Chaudhuri R.R."/>
            <person name="La Ragione R."/>
            <person name="Hildebrand F."/>
            <person name="Pallen M.J."/>
        </authorList>
    </citation>
    <scope>NUCLEOTIDE SEQUENCE</scope>
    <source>
        <strain evidence="4">378</strain>
    </source>
</reference>
<dbReference type="InterPro" id="IPR050879">
    <property type="entry name" value="Acyltransferase_3"/>
</dbReference>
<evidence type="ECO:0000313" key="5">
    <source>
        <dbReference type="Proteomes" id="UP000733611"/>
    </source>
</evidence>
<dbReference type="PANTHER" id="PTHR23028">
    <property type="entry name" value="ACETYLTRANSFERASE"/>
    <property type="match status" value="1"/>
</dbReference>
<keyword evidence="1" id="KW-0812">Transmembrane</keyword>
<proteinExistence type="predicted"/>
<dbReference type="GO" id="GO:0009103">
    <property type="term" value="P:lipopolysaccharide biosynthetic process"/>
    <property type="evidence" value="ECO:0007669"/>
    <property type="project" value="TreeGrafter"/>
</dbReference>
<keyword evidence="1" id="KW-1133">Transmembrane helix</keyword>
<dbReference type="Proteomes" id="UP000733611">
    <property type="component" value="Unassembled WGS sequence"/>
</dbReference>
<keyword evidence="1" id="KW-0472">Membrane</keyword>
<feature type="transmembrane region" description="Helical" evidence="1">
    <location>
        <begin position="325"/>
        <end position="345"/>
    </location>
</feature>
<feature type="transmembrane region" description="Helical" evidence="1">
    <location>
        <begin position="36"/>
        <end position="59"/>
    </location>
</feature>
<feature type="transmembrane region" description="Helical" evidence="1">
    <location>
        <begin position="12"/>
        <end position="30"/>
    </location>
</feature>
<feature type="transmembrane region" description="Helical" evidence="1">
    <location>
        <begin position="80"/>
        <end position="99"/>
    </location>
</feature>
<comment type="caution">
    <text evidence="4">The sequence shown here is derived from an EMBL/GenBank/DDBJ whole genome shotgun (WGS) entry which is preliminary data.</text>
</comment>
<gene>
    <name evidence="4" type="ORF">H9847_06090</name>
</gene>
<protein>
    <submittedName>
        <fullName evidence="4">Acyltransferase</fullName>
    </submittedName>
</protein>
<feature type="transmembrane region" description="Helical" evidence="1">
    <location>
        <begin position="239"/>
        <end position="257"/>
    </location>
</feature>
<sequence>MANNLRADITGLRAVAVLAVTSFHIDYVLLPQLQFIPGGFLGVDIFFVISGYLMTMIIMRGLDQGNFSVLKFYQHRAKRICPALLITVTVTCLFGMLVLSPDELEMLCREAGKALMFISNFYFAHRDSYFEAGAFDHLLLHTWSLSVEWQFYFVYPFALLLANKFLSRQNIARLVSVCLLASLVFACVYTTIDARSSYYMLSSRAFELLFGALAYFYPLGRNSAAQNALQRLACKLSPAAIEAFGLLLIVVSIFVVTDQNGWPTAASIPPLVGSYLCIAANNQRSWLRFSVFQQLGLWSYAIYLVHWPILAYLAKFFSQDMLSTAFLVIMLACIFALGAIMHFTVERSRAYGYKFLGLYLVLLGGSFGAASADGFPQRVQNQLYYWQFATYVDVPFPRDALAHKLGASTQQPSFLLAGDSFSRHYISDFIDRGFTFIAITQPGCYSAHSYYVSTPDAVPDSYKNCPLLYSDLLREAQQHPDIPIIRAQRWGDEYDEVIKRNPTGKEERVPMTTDVVKQDLYGMAQDFKGHNVYIILLPRNYDQPYGNSQALFNLKLLDNIVSNAIARRIIDNTSANIDSHEVNRTLIATIEDIQKRGLIKDAQGKGSMHYIDPSPAYCHGSQGNECELLVDGVYPRFDPTGHFTWAGSIAPNSLILKEIGLPQGRVRTDFSPRDVPHFDD</sequence>
<evidence type="ECO:0000259" key="2">
    <source>
        <dbReference type="Pfam" id="PF01757"/>
    </source>
</evidence>
<feature type="transmembrane region" description="Helical" evidence="1">
    <location>
        <begin position="149"/>
        <end position="167"/>
    </location>
</feature>
<dbReference type="PANTHER" id="PTHR23028:SF53">
    <property type="entry name" value="ACYL_TRANSF_3 DOMAIN-CONTAINING PROTEIN"/>
    <property type="match status" value="1"/>
</dbReference>
<feature type="transmembrane region" description="Helical" evidence="1">
    <location>
        <begin position="174"/>
        <end position="192"/>
    </location>
</feature>
<feature type="domain" description="Acyltransferase 3" evidence="2">
    <location>
        <begin position="7"/>
        <end position="338"/>
    </location>
</feature>
<dbReference type="Pfam" id="PF01757">
    <property type="entry name" value="Acyl_transf_3"/>
    <property type="match status" value="1"/>
</dbReference>
<accession>A0A948WZC9</accession>
<dbReference type="GO" id="GO:0016747">
    <property type="term" value="F:acyltransferase activity, transferring groups other than amino-acyl groups"/>
    <property type="evidence" value="ECO:0007669"/>
    <property type="project" value="InterPro"/>
</dbReference>
<dbReference type="EMBL" id="JAHLFE010000121">
    <property type="protein sequence ID" value="MBU3844422.1"/>
    <property type="molecule type" value="Genomic_DNA"/>
</dbReference>
<dbReference type="AlphaFoldDB" id="A0A948WZC9"/>
<name>A0A948WZC9_9GAMM</name>
<dbReference type="GO" id="GO:0016020">
    <property type="term" value="C:membrane"/>
    <property type="evidence" value="ECO:0007669"/>
    <property type="project" value="TreeGrafter"/>
</dbReference>
<keyword evidence="4" id="KW-0808">Transferase</keyword>
<organism evidence="4 5">
    <name type="scientific">Candidatus Anaerobiospirillum pullicola</name>
    <dbReference type="NCBI Taxonomy" id="2838451"/>
    <lineage>
        <taxon>Bacteria</taxon>
        <taxon>Pseudomonadati</taxon>
        <taxon>Pseudomonadota</taxon>
        <taxon>Gammaproteobacteria</taxon>
        <taxon>Aeromonadales</taxon>
        <taxon>Succinivibrionaceae</taxon>
        <taxon>Anaerobiospirillum</taxon>
    </lineage>
</organism>
<keyword evidence="4" id="KW-0012">Acyltransferase</keyword>
<dbReference type="InterPro" id="IPR002656">
    <property type="entry name" value="Acyl_transf_3_dom"/>
</dbReference>
<reference evidence="4" key="2">
    <citation type="submission" date="2021-04" db="EMBL/GenBank/DDBJ databases">
        <authorList>
            <person name="Gilroy R."/>
        </authorList>
    </citation>
    <scope>NUCLEOTIDE SEQUENCE</scope>
    <source>
        <strain evidence="4">378</strain>
    </source>
</reference>